<keyword evidence="3" id="KW-0479">Metal-binding</keyword>
<feature type="domain" description="Radical SAM core" evidence="7">
    <location>
        <begin position="37"/>
        <end position="277"/>
    </location>
</feature>
<dbReference type="PROSITE" id="PS51918">
    <property type="entry name" value="RADICAL_SAM"/>
    <property type="match status" value="1"/>
</dbReference>
<dbReference type="InterPro" id="IPR034505">
    <property type="entry name" value="Coproporphyrinogen-III_oxidase"/>
</dbReference>
<gene>
    <name evidence="8" type="ORF">C7B46_19830</name>
</gene>
<keyword evidence="4" id="KW-0408">Iron</keyword>
<evidence type="ECO:0000256" key="2">
    <source>
        <dbReference type="ARBA" id="ARBA00022691"/>
    </source>
</evidence>
<evidence type="ECO:0000256" key="3">
    <source>
        <dbReference type="ARBA" id="ARBA00022723"/>
    </source>
</evidence>
<accession>A0A2T2WWN7</accession>
<evidence type="ECO:0000256" key="5">
    <source>
        <dbReference type="ARBA" id="ARBA00023014"/>
    </source>
</evidence>
<feature type="region of interest" description="Disordered" evidence="6">
    <location>
        <begin position="439"/>
        <end position="475"/>
    </location>
</feature>
<dbReference type="SFLD" id="SFLDG01065">
    <property type="entry name" value="anaerobic_coproporphyrinogen-I"/>
    <property type="match status" value="1"/>
</dbReference>
<evidence type="ECO:0000259" key="7">
    <source>
        <dbReference type="PROSITE" id="PS51918"/>
    </source>
</evidence>
<dbReference type="Proteomes" id="UP000242972">
    <property type="component" value="Unassembled WGS sequence"/>
</dbReference>
<dbReference type="EMBL" id="PXYW01000121">
    <property type="protein sequence ID" value="PSR26655.1"/>
    <property type="molecule type" value="Genomic_DNA"/>
</dbReference>
<dbReference type="SMART" id="SM00729">
    <property type="entry name" value="Elp3"/>
    <property type="match status" value="1"/>
</dbReference>
<dbReference type="GO" id="GO:0003824">
    <property type="term" value="F:catalytic activity"/>
    <property type="evidence" value="ECO:0007669"/>
    <property type="project" value="InterPro"/>
</dbReference>
<keyword evidence="5" id="KW-0411">Iron-sulfur</keyword>
<dbReference type="AlphaFoldDB" id="A0A2T2WWN7"/>
<dbReference type="InterPro" id="IPR058240">
    <property type="entry name" value="rSAM_sf"/>
</dbReference>
<evidence type="ECO:0000256" key="4">
    <source>
        <dbReference type="ARBA" id="ARBA00023004"/>
    </source>
</evidence>
<evidence type="ECO:0000313" key="9">
    <source>
        <dbReference type="Proteomes" id="UP000242972"/>
    </source>
</evidence>
<feature type="compositionally biased region" description="Basic and acidic residues" evidence="6">
    <location>
        <begin position="466"/>
        <end position="475"/>
    </location>
</feature>
<evidence type="ECO:0000313" key="8">
    <source>
        <dbReference type="EMBL" id="PSR26655.1"/>
    </source>
</evidence>
<dbReference type="CDD" id="cd01335">
    <property type="entry name" value="Radical_SAM"/>
    <property type="match status" value="1"/>
</dbReference>
<dbReference type="GO" id="GO:0051539">
    <property type="term" value="F:4 iron, 4 sulfur cluster binding"/>
    <property type="evidence" value="ECO:0007669"/>
    <property type="project" value="TreeGrafter"/>
</dbReference>
<feature type="compositionally biased region" description="Polar residues" evidence="6">
    <location>
        <begin position="442"/>
        <end position="453"/>
    </location>
</feature>
<reference evidence="8 9" key="1">
    <citation type="journal article" date="2014" name="BMC Genomics">
        <title>Comparison of environmental and isolate Sulfobacillus genomes reveals diverse carbon, sulfur, nitrogen, and hydrogen metabolisms.</title>
        <authorList>
            <person name="Justice N.B."/>
            <person name="Norman A."/>
            <person name="Brown C.T."/>
            <person name="Singh A."/>
            <person name="Thomas B.C."/>
            <person name="Banfield J.F."/>
        </authorList>
    </citation>
    <scope>NUCLEOTIDE SEQUENCE [LARGE SCALE GENOMIC DNA]</scope>
    <source>
        <strain evidence="8">AMDSBA4</strain>
    </source>
</reference>
<proteinExistence type="predicted"/>
<dbReference type="PANTHER" id="PTHR13932">
    <property type="entry name" value="COPROPORPHYRINIGEN III OXIDASE"/>
    <property type="match status" value="1"/>
</dbReference>
<dbReference type="InterPro" id="IPR006638">
    <property type="entry name" value="Elp3/MiaA/NifB-like_rSAM"/>
</dbReference>
<organism evidence="8 9">
    <name type="scientific">Sulfobacillus benefaciens</name>
    <dbReference type="NCBI Taxonomy" id="453960"/>
    <lineage>
        <taxon>Bacteria</taxon>
        <taxon>Bacillati</taxon>
        <taxon>Bacillota</taxon>
        <taxon>Clostridia</taxon>
        <taxon>Eubacteriales</taxon>
        <taxon>Clostridiales Family XVII. Incertae Sedis</taxon>
        <taxon>Sulfobacillus</taxon>
    </lineage>
</organism>
<dbReference type="Pfam" id="PF04055">
    <property type="entry name" value="Radical_SAM"/>
    <property type="match status" value="1"/>
</dbReference>
<dbReference type="Gene3D" id="3.20.20.70">
    <property type="entry name" value="Aldolase class I"/>
    <property type="match status" value="1"/>
</dbReference>
<evidence type="ECO:0000256" key="1">
    <source>
        <dbReference type="ARBA" id="ARBA00017228"/>
    </source>
</evidence>
<dbReference type="InterPro" id="IPR013785">
    <property type="entry name" value="Aldolase_TIM"/>
</dbReference>
<comment type="caution">
    <text evidence="8">The sequence shown here is derived from an EMBL/GenBank/DDBJ whole genome shotgun (WGS) entry which is preliminary data.</text>
</comment>
<dbReference type="GO" id="GO:0046872">
    <property type="term" value="F:metal ion binding"/>
    <property type="evidence" value="ECO:0007669"/>
    <property type="project" value="UniProtKB-KW"/>
</dbReference>
<dbReference type="SUPFAM" id="SSF102114">
    <property type="entry name" value="Radical SAM enzymes"/>
    <property type="match status" value="1"/>
</dbReference>
<dbReference type="GO" id="GO:0005737">
    <property type="term" value="C:cytoplasm"/>
    <property type="evidence" value="ECO:0007669"/>
    <property type="project" value="TreeGrafter"/>
</dbReference>
<dbReference type="SFLD" id="SFLDS00029">
    <property type="entry name" value="Radical_SAM"/>
    <property type="match status" value="1"/>
</dbReference>
<dbReference type="GO" id="GO:0006779">
    <property type="term" value="P:porphyrin-containing compound biosynthetic process"/>
    <property type="evidence" value="ECO:0007669"/>
    <property type="project" value="TreeGrafter"/>
</dbReference>
<protein>
    <recommendedName>
        <fullName evidence="1">Heme chaperone HemW</fullName>
    </recommendedName>
</protein>
<sequence>MTIPLTAPFESFIYPFFDLNFHARHDEVVQAFLKTPSLSPGLKGMYIHVPFCETLCHFCPFYKIVGTDDRIENYVQALETELRMRAQEPRILEWTFDTIYIGGGTPSLLTVEQVSRLLSIIREYFSLATVCEISMELEAKSISEEQLLGFKEAGVTRVSFGVQTFHPKIRKSLNLTPTLEQIDSAIALCARVFPNANNIDMIVGLPGQTNEDMYADIDAAIHSGIDSLSIYPMDYIMTTPHLIESFRQGKTPLPPTAPNMMQMFYRARNYLKQYWSEDNTYCYSRLGISPCRYMFDIVYGSYANEYIAIGASAYGLLQGLVYQNIPDEAEYVKRLRNGLSTVHLSSPYHAYEKGLVFFPKIGRYDLNDLRRWDYLDLYQNRIDRLRNDGLVTITENIMTLTPEGELRYGPLMLEFFSDNQKRLYNRIWRRMSTQLGWDVETSRPTEGTASQESLGGLSAMAIGPKPRLDRASTSV</sequence>
<keyword evidence="2" id="KW-0949">S-adenosyl-L-methionine</keyword>
<dbReference type="PANTHER" id="PTHR13932:SF5">
    <property type="entry name" value="RADICAL S-ADENOSYL METHIONINE DOMAIN-CONTAINING PROTEIN 1, MITOCHONDRIAL"/>
    <property type="match status" value="1"/>
</dbReference>
<evidence type="ECO:0000256" key="6">
    <source>
        <dbReference type="SAM" id="MobiDB-lite"/>
    </source>
</evidence>
<name>A0A2T2WWN7_9FIRM</name>
<dbReference type="InterPro" id="IPR007197">
    <property type="entry name" value="rSAM"/>
</dbReference>